<dbReference type="GO" id="GO:0003899">
    <property type="term" value="F:DNA-directed RNA polymerase activity"/>
    <property type="evidence" value="ECO:0007669"/>
    <property type="project" value="UniProtKB-EC"/>
</dbReference>
<dbReference type="SUPFAM" id="SSF56553">
    <property type="entry name" value="Insert subdomain of RNA polymerase alpha subunit"/>
    <property type="match status" value="1"/>
</dbReference>
<dbReference type="GO" id="GO:0006351">
    <property type="term" value="P:DNA-templated transcription"/>
    <property type="evidence" value="ECO:0007669"/>
    <property type="project" value="InterPro"/>
</dbReference>
<dbReference type="AlphaFoldDB" id="A0A382XZS2"/>
<dbReference type="InterPro" id="IPR011262">
    <property type="entry name" value="DNA-dir_RNA_pol_insert"/>
</dbReference>
<dbReference type="Gene3D" id="1.10.150.20">
    <property type="entry name" value="5' to 3' exonuclease, C-terminal subdomain"/>
    <property type="match status" value="1"/>
</dbReference>
<evidence type="ECO:0000256" key="5">
    <source>
        <dbReference type="ARBA" id="ARBA00022695"/>
    </source>
</evidence>
<dbReference type="SUPFAM" id="SSF55257">
    <property type="entry name" value="RBP11-like subunits of RNA polymerase"/>
    <property type="match status" value="1"/>
</dbReference>
<keyword evidence="4" id="KW-0808">Transferase</keyword>
<evidence type="ECO:0000313" key="9">
    <source>
        <dbReference type="EMBL" id="SVD76001.1"/>
    </source>
</evidence>
<gene>
    <name evidence="9" type="ORF">METZ01_LOCUS428855</name>
</gene>
<dbReference type="EC" id="2.7.7.6" evidence="2"/>
<evidence type="ECO:0000256" key="3">
    <source>
        <dbReference type="ARBA" id="ARBA00022478"/>
    </source>
</evidence>
<feature type="domain" description="DNA-directed RNA polymerase RpoA/D/Rpb3-type" evidence="8">
    <location>
        <begin position="1"/>
        <end position="130"/>
    </location>
</feature>
<dbReference type="Pfam" id="PF01000">
    <property type="entry name" value="RNA_pol_A_bac"/>
    <property type="match status" value="1"/>
</dbReference>
<dbReference type="SMART" id="SM00662">
    <property type="entry name" value="RPOLD"/>
    <property type="match status" value="1"/>
</dbReference>
<sequence>YLSAEGSTELTAADIQPNGQVEIINPDQHIAVLDRCDGLNIEMRVCVGRGYALAGEVIEEELTEGIIPIDTKFSPVTKVNFNVEGTRVGSITNYDRLILEVSTDGSITAKDAVTQAAVILLDQFHLFSDFDENYIETVPEIDQSKIQLEKYLSRPVAELELSVRSANCLDAANISTIRDLVTLDERKMLEFRNFGKKSLNEIKDILDEMDLHFGMTLEEVKVADSEGIEDAS</sequence>
<evidence type="ECO:0000256" key="4">
    <source>
        <dbReference type="ARBA" id="ARBA00022679"/>
    </source>
</evidence>
<reference evidence="9" key="1">
    <citation type="submission" date="2018-05" db="EMBL/GenBank/DDBJ databases">
        <authorList>
            <person name="Lanie J.A."/>
            <person name="Ng W.-L."/>
            <person name="Kazmierczak K.M."/>
            <person name="Andrzejewski T.M."/>
            <person name="Davidsen T.M."/>
            <person name="Wayne K.J."/>
            <person name="Tettelin H."/>
            <person name="Glass J.I."/>
            <person name="Rusch D."/>
            <person name="Podicherti R."/>
            <person name="Tsui H.-C.T."/>
            <person name="Winkler M.E."/>
        </authorList>
    </citation>
    <scope>NUCLEOTIDE SEQUENCE</scope>
</reference>
<dbReference type="Gene3D" id="3.30.1360.10">
    <property type="entry name" value="RNA polymerase, RBP11-like subunit"/>
    <property type="match status" value="1"/>
</dbReference>
<dbReference type="Gene3D" id="2.170.120.12">
    <property type="entry name" value="DNA-directed RNA polymerase, insert domain"/>
    <property type="match status" value="1"/>
</dbReference>
<feature type="non-terminal residue" evidence="9">
    <location>
        <position position="1"/>
    </location>
</feature>
<keyword evidence="3" id="KW-0240">DNA-directed RNA polymerase</keyword>
<organism evidence="9">
    <name type="scientific">marine metagenome</name>
    <dbReference type="NCBI Taxonomy" id="408172"/>
    <lineage>
        <taxon>unclassified sequences</taxon>
        <taxon>metagenomes</taxon>
        <taxon>ecological metagenomes</taxon>
    </lineage>
</organism>
<comment type="catalytic activity">
    <reaction evidence="7">
        <text>RNA(n) + a ribonucleoside 5'-triphosphate = RNA(n+1) + diphosphate</text>
        <dbReference type="Rhea" id="RHEA:21248"/>
        <dbReference type="Rhea" id="RHEA-COMP:14527"/>
        <dbReference type="Rhea" id="RHEA-COMP:17342"/>
        <dbReference type="ChEBI" id="CHEBI:33019"/>
        <dbReference type="ChEBI" id="CHEBI:61557"/>
        <dbReference type="ChEBI" id="CHEBI:140395"/>
        <dbReference type="EC" id="2.7.7.6"/>
    </reaction>
</comment>
<accession>A0A382XZS2</accession>
<dbReference type="GO" id="GO:0046983">
    <property type="term" value="F:protein dimerization activity"/>
    <property type="evidence" value="ECO:0007669"/>
    <property type="project" value="InterPro"/>
</dbReference>
<dbReference type="InterPro" id="IPR036643">
    <property type="entry name" value="RNApol_insert_sf"/>
</dbReference>
<dbReference type="GO" id="GO:0003677">
    <property type="term" value="F:DNA binding"/>
    <property type="evidence" value="ECO:0007669"/>
    <property type="project" value="InterPro"/>
</dbReference>
<dbReference type="InterPro" id="IPR036603">
    <property type="entry name" value="RBP11-like"/>
</dbReference>
<dbReference type="GO" id="GO:0000428">
    <property type="term" value="C:DNA-directed RNA polymerase complex"/>
    <property type="evidence" value="ECO:0007669"/>
    <property type="project" value="UniProtKB-KW"/>
</dbReference>
<keyword evidence="6" id="KW-0804">Transcription</keyword>
<evidence type="ECO:0000256" key="7">
    <source>
        <dbReference type="ARBA" id="ARBA00048552"/>
    </source>
</evidence>
<protein>
    <recommendedName>
        <fullName evidence="2">DNA-directed RNA polymerase</fullName>
        <ecNumber evidence="2">2.7.7.6</ecNumber>
    </recommendedName>
</protein>
<dbReference type="InterPro" id="IPR011263">
    <property type="entry name" value="DNA-dir_RNA_pol_RpoA/D/Rpb3"/>
</dbReference>
<dbReference type="SUPFAM" id="SSF47789">
    <property type="entry name" value="C-terminal domain of RNA polymerase alpha subunit"/>
    <property type="match status" value="1"/>
</dbReference>
<name>A0A382XZS2_9ZZZZ</name>
<evidence type="ECO:0000256" key="1">
    <source>
        <dbReference type="ARBA" id="ARBA00007123"/>
    </source>
</evidence>
<proteinExistence type="inferred from homology"/>
<dbReference type="Pfam" id="PF03118">
    <property type="entry name" value="RNA_pol_A_CTD"/>
    <property type="match status" value="1"/>
</dbReference>
<evidence type="ECO:0000256" key="6">
    <source>
        <dbReference type="ARBA" id="ARBA00023163"/>
    </source>
</evidence>
<dbReference type="EMBL" id="UINC01171433">
    <property type="protein sequence ID" value="SVD76001.1"/>
    <property type="molecule type" value="Genomic_DNA"/>
</dbReference>
<keyword evidence="5" id="KW-0548">Nucleotidyltransferase</keyword>
<evidence type="ECO:0000259" key="8">
    <source>
        <dbReference type="SMART" id="SM00662"/>
    </source>
</evidence>
<comment type="similarity">
    <text evidence="1">Belongs to the RNA polymerase alpha chain family.</text>
</comment>
<dbReference type="InterPro" id="IPR011260">
    <property type="entry name" value="RNAP_asu_C"/>
</dbReference>
<evidence type="ECO:0000256" key="2">
    <source>
        <dbReference type="ARBA" id="ARBA00012418"/>
    </source>
</evidence>
<dbReference type="GO" id="GO:0005737">
    <property type="term" value="C:cytoplasm"/>
    <property type="evidence" value="ECO:0007669"/>
    <property type="project" value="UniProtKB-ARBA"/>
</dbReference>